<dbReference type="Pfam" id="PF01568">
    <property type="entry name" value="Molydop_binding"/>
    <property type="match status" value="1"/>
</dbReference>
<evidence type="ECO:0000259" key="10">
    <source>
        <dbReference type="PROSITE" id="PS51669"/>
    </source>
</evidence>
<accession>A0A1W1CQJ9</accession>
<keyword evidence="8" id="KW-0408">Iron</keyword>
<keyword evidence="7" id="KW-0560">Oxidoreductase</keyword>
<evidence type="ECO:0000256" key="8">
    <source>
        <dbReference type="ARBA" id="ARBA00023004"/>
    </source>
</evidence>
<dbReference type="GO" id="GO:0046872">
    <property type="term" value="F:metal ion binding"/>
    <property type="evidence" value="ECO:0007669"/>
    <property type="project" value="UniProtKB-KW"/>
</dbReference>
<dbReference type="InterPro" id="IPR050612">
    <property type="entry name" value="Prok_Mopterin_Oxidored"/>
</dbReference>
<comment type="similarity">
    <text evidence="2">Belongs to the prokaryotic molybdopterin-containing oxidoreductase family.</text>
</comment>
<feature type="domain" description="4Fe-4S Mo/W bis-MGD-type" evidence="10">
    <location>
        <begin position="59"/>
        <end position="115"/>
    </location>
</feature>
<sequence>MSVEVSRRKFLQGSVALSVAGASAMSATNLFSSEHASEHKSTNSRIPSTITTKTSTAKAEDVPFLCGICVNKCAGFARVEDGVVTKLNPNPYFPKSRNMLCPRGNAGIQTLYDPDRLKYPMVRIGERGDGKYKRVTWDEAYDAILNGTDKFKGIKQILDEEKDNRATIAYCNGEGLSKEGFEVLVGEKLGSPNYVDEISICLETTLGGYVNTIGTYGEADLNNADYLIIAGANRAEAIITPDTMDMFKRSKGRGLKTIVLDPRFTNTAAKADRWYAVNPGTDLAFVLALTYVVIKEELYDKAFVAKHVEGFEEYKKHILSHNYTPEWAAKITNISAKEITKTAREFMAAEHPIYYQGRRSVFSKNDFQLRRAMAIFQGLSGNLDKKGGIVYGQKLQLPKEEVNAPIYGQAQPRFDTEGIAIPSLKTGSWIVLRNMVLEGKNPYPLRAMFMRKHNPMSGVPNTKKTEEFLRKMDLNVMIDILPSDTTMFADVILPEASYLERTSPVASYGGMEPAIVQRKAAIDPLFETKTPEVIYKELAEKLSKPLWEITKKYDEDVQDDIDGMSEKEIEEYYEENGFNLAEPWEKPVHEQNEERITEAFGKKAWEILDEKGVYYPNIEEYHTQLNPNEFQYYPESKKHYSTQGDKLKVKCNLTNLTKKGVDAMPTWHDDMAFNVPAGKFRLITGRHAQFTQSGTTNNMMLRDLIPTNYIWINNQVCEKMGIKFADKVEVKSPIGKVTIMAYPTNKIAPNQIFMLHGFGGSSEQMEIAYGNGANDARLIEDKIEPVYGAAVMHDTDVEIRKV</sequence>
<dbReference type="SUPFAM" id="SSF50692">
    <property type="entry name" value="ADC-like"/>
    <property type="match status" value="1"/>
</dbReference>
<organism evidence="11">
    <name type="scientific">hydrothermal vent metagenome</name>
    <dbReference type="NCBI Taxonomy" id="652676"/>
    <lineage>
        <taxon>unclassified sequences</taxon>
        <taxon>metagenomes</taxon>
        <taxon>ecological metagenomes</taxon>
    </lineage>
</organism>
<evidence type="ECO:0000256" key="6">
    <source>
        <dbReference type="ARBA" id="ARBA00022729"/>
    </source>
</evidence>
<dbReference type="EMBL" id="FPHK01000114">
    <property type="protein sequence ID" value="SFV68054.1"/>
    <property type="molecule type" value="Genomic_DNA"/>
</dbReference>
<dbReference type="InterPro" id="IPR006963">
    <property type="entry name" value="Mopterin_OxRdtase_4Fe-4S_dom"/>
</dbReference>
<reference evidence="11" key="1">
    <citation type="submission" date="2016-10" db="EMBL/GenBank/DDBJ databases">
        <authorList>
            <person name="de Groot N.N."/>
        </authorList>
    </citation>
    <scope>NUCLEOTIDE SEQUENCE</scope>
</reference>
<evidence type="ECO:0000256" key="7">
    <source>
        <dbReference type="ARBA" id="ARBA00023002"/>
    </source>
</evidence>
<evidence type="ECO:0000313" key="11">
    <source>
        <dbReference type="EMBL" id="SFV68054.1"/>
    </source>
</evidence>
<keyword evidence="5" id="KW-0479">Metal-binding</keyword>
<dbReference type="AlphaFoldDB" id="A0A1W1CQJ9"/>
<evidence type="ECO:0000256" key="5">
    <source>
        <dbReference type="ARBA" id="ARBA00022723"/>
    </source>
</evidence>
<dbReference type="PANTHER" id="PTHR43742:SF9">
    <property type="entry name" value="TETRATHIONATE REDUCTASE SUBUNIT A"/>
    <property type="match status" value="1"/>
</dbReference>
<dbReference type="PROSITE" id="PS51669">
    <property type="entry name" value="4FE4S_MOW_BIS_MGD"/>
    <property type="match status" value="1"/>
</dbReference>
<proteinExistence type="inferred from homology"/>
<keyword evidence="6" id="KW-0732">Signal</keyword>
<dbReference type="SMART" id="SM00926">
    <property type="entry name" value="Molybdop_Fe4S4"/>
    <property type="match status" value="1"/>
</dbReference>
<dbReference type="InterPro" id="IPR006656">
    <property type="entry name" value="Mopterin_OxRdtase"/>
</dbReference>
<dbReference type="PANTHER" id="PTHR43742">
    <property type="entry name" value="TRIMETHYLAMINE-N-OXIDE REDUCTASE"/>
    <property type="match status" value="1"/>
</dbReference>
<dbReference type="GO" id="GO:0043546">
    <property type="term" value="F:molybdopterin cofactor binding"/>
    <property type="evidence" value="ECO:0007669"/>
    <property type="project" value="InterPro"/>
</dbReference>
<protein>
    <submittedName>
        <fullName evidence="11">Polysulfide reductase, subunit A</fullName>
    </submittedName>
</protein>
<dbReference type="GO" id="GO:0051539">
    <property type="term" value="F:4 iron, 4 sulfur cluster binding"/>
    <property type="evidence" value="ECO:0007669"/>
    <property type="project" value="UniProtKB-KW"/>
</dbReference>
<keyword evidence="4" id="KW-0500">Molybdenum</keyword>
<dbReference type="Gene3D" id="2.20.25.90">
    <property type="entry name" value="ADC-like domains"/>
    <property type="match status" value="1"/>
</dbReference>
<dbReference type="Gene3D" id="3.40.228.10">
    <property type="entry name" value="Dimethylsulfoxide Reductase, domain 2"/>
    <property type="match status" value="1"/>
</dbReference>
<evidence type="ECO:0000256" key="2">
    <source>
        <dbReference type="ARBA" id="ARBA00010312"/>
    </source>
</evidence>
<comment type="cofactor">
    <cofactor evidence="1">
        <name>Mo-bis(molybdopterin guanine dinucleotide)</name>
        <dbReference type="ChEBI" id="CHEBI:60539"/>
    </cofactor>
</comment>
<dbReference type="GO" id="GO:0016491">
    <property type="term" value="F:oxidoreductase activity"/>
    <property type="evidence" value="ECO:0007669"/>
    <property type="project" value="UniProtKB-KW"/>
</dbReference>
<evidence type="ECO:0000256" key="3">
    <source>
        <dbReference type="ARBA" id="ARBA00022485"/>
    </source>
</evidence>
<gene>
    <name evidence="11" type="ORF">MNB_SM-6-627</name>
</gene>
<dbReference type="SUPFAM" id="SSF53706">
    <property type="entry name" value="Formate dehydrogenase/DMSO reductase, domains 1-3"/>
    <property type="match status" value="1"/>
</dbReference>
<dbReference type="Gene3D" id="2.40.40.20">
    <property type="match status" value="1"/>
</dbReference>
<dbReference type="InterPro" id="IPR006311">
    <property type="entry name" value="TAT_signal"/>
</dbReference>
<dbReference type="InterPro" id="IPR006655">
    <property type="entry name" value="Mopterin_OxRdtase_prok_CS"/>
</dbReference>
<keyword evidence="3" id="KW-0004">4Fe-4S</keyword>
<evidence type="ECO:0000256" key="4">
    <source>
        <dbReference type="ARBA" id="ARBA00022505"/>
    </source>
</evidence>
<dbReference type="Pfam" id="PF00384">
    <property type="entry name" value="Molybdopterin"/>
    <property type="match status" value="1"/>
</dbReference>
<name>A0A1W1CQJ9_9ZZZZ</name>
<keyword evidence="9" id="KW-0411">Iron-sulfur</keyword>
<evidence type="ECO:0000256" key="1">
    <source>
        <dbReference type="ARBA" id="ARBA00001942"/>
    </source>
</evidence>
<dbReference type="PROSITE" id="PS00490">
    <property type="entry name" value="MOLYBDOPTERIN_PROK_2"/>
    <property type="match status" value="1"/>
</dbReference>
<dbReference type="InterPro" id="IPR009010">
    <property type="entry name" value="Asp_de-COase-like_dom_sf"/>
</dbReference>
<dbReference type="PROSITE" id="PS51318">
    <property type="entry name" value="TAT"/>
    <property type="match status" value="1"/>
</dbReference>
<evidence type="ECO:0000256" key="9">
    <source>
        <dbReference type="ARBA" id="ARBA00023014"/>
    </source>
</evidence>
<dbReference type="InterPro" id="IPR006657">
    <property type="entry name" value="MoPterin_dinucl-bd_dom"/>
</dbReference>
<dbReference type="CDD" id="cd02778">
    <property type="entry name" value="MopB_CT_Thiosulfate-R-like"/>
    <property type="match status" value="1"/>
</dbReference>
<dbReference type="Gene3D" id="3.40.50.740">
    <property type="match status" value="1"/>
</dbReference>